<feature type="compositionally biased region" description="Polar residues" evidence="2">
    <location>
        <begin position="237"/>
        <end position="263"/>
    </location>
</feature>
<dbReference type="PANTHER" id="PTHR16487:SF0">
    <property type="entry name" value="PROTEIN PHOSPHATASE 4 REGULATORY SUBUNIT 2-RELATED"/>
    <property type="match status" value="1"/>
</dbReference>
<evidence type="ECO:0000313" key="4">
    <source>
        <dbReference type="Proteomes" id="UP000038010"/>
    </source>
</evidence>
<dbReference type="Pfam" id="PF09184">
    <property type="entry name" value="PPP4R2"/>
    <property type="match status" value="1"/>
</dbReference>
<sequence>MSLDEETLERVALDGEMDYSKWPSIIEPLMERVNHIVYNDFPIPKPYANLSRPPAQPGADTSEQPQSQPDQANIPQTPSKPPVPLFGSSAASTSRVADSLPASQNEPTSSQHIEDLPQPLLQLLHGILSTLRSAFMQRPPHTIQRLAELVLNPTNHYKTLPAWLRAVDRVVNVSSTADIFPLPDQAPLANGVNGDTSTILVGASTGTVRNGYDSSSLGSDESLGGALLTPIPWLRNGTQSTDDMGDTLPNTASTEDSEFSNGSGENGHTAAIVVIGSSQDPLVPERPDGAVTQGELMRLEQEAGVVPVSANPTRPMPGHDDALEEVDEEGDPIPHARGPELVGAVDMGKVEGKNVQVSLDRQQAHEADEMHNETTADSKPVVVDDIAASTTAGQASSVGSVGSPGEEDYEMVDKADEMDVDDNEKSTTVSPAPVPSTTATGAPPETGRISPSDADQDMVLVDAAADSDSDGTAPKET</sequence>
<dbReference type="PANTHER" id="PTHR16487">
    <property type="entry name" value="PPP4R2-RELATED PROTEIN"/>
    <property type="match status" value="1"/>
</dbReference>
<feature type="compositionally biased region" description="Basic and acidic residues" evidence="2">
    <location>
        <begin position="362"/>
        <end position="376"/>
    </location>
</feature>
<comment type="caution">
    <text evidence="3">The sequence shown here is derived from an EMBL/GenBank/DDBJ whole genome shotgun (WGS) entry which is preliminary data.</text>
</comment>
<dbReference type="GO" id="GO:0019888">
    <property type="term" value="F:protein phosphatase regulator activity"/>
    <property type="evidence" value="ECO:0007669"/>
    <property type="project" value="InterPro"/>
</dbReference>
<dbReference type="AlphaFoldDB" id="A0A0N1H7N6"/>
<reference evidence="3 4" key="1">
    <citation type="submission" date="2015-06" db="EMBL/GenBank/DDBJ databases">
        <title>Draft genome of the ant-associated black yeast Phialophora attae CBS 131958.</title>
        <authorList>
            <person name="Moreno L.F."/>
            <person name="Stielow B.J."/>
            <person name="de Hoog S."/>
            <person name="Vicente V.A."/>
            <person name="Weiss V.A."/>
            <person name="de Vries M."/>
            <person name="Cruz L.M."/>
            <person name="Souza E.M."/>
        </authorList>
    </citation>
    <scope>NUCLEOTIDE SEQUENCE [LARGE SCALE GENOMIC DNA]</scope>
    <source>
        <strain evidence="3 4">CBS 131958</strain>
    </source>
</reference>
<gene>
    <name evidence="3" type="ORF">AB675_5908</name>
</gene>
<dbReference type="GeneID" id="28738037"/>
<feature type="compositionally biased region" description="Polar residues" evidence="2">
    <location>
        <begin position="89"/>
        <end position="111"/>
    </location>
</feature>
<evidence type="ECO:0000313" key="3">
    <source>
        <dbReference type="EMBL" id="KPI38763.1"/>
    </source>
</evidence>
<organism evidence="3 4">
    <name type="scientific">Cyphellophora attinorum</name>
    <dbReference type="NCBI Taxonomy" id="1664694"/>
    <lineage>
        <taxon>Eukaryota</taxon>
        <taxon>Fungi</taxon>
        <taxon>Dikarya</taxon>
        <taxon>Ascomycota</taxon>
        <taxon>Pezizomycotina</taxon>
        <taxon>Eurotiomycetes</taxon>
        <taxon>Chaetothyriomycetidae</taxon>
        <taxon>Chaetothyriales</taxon>
        <taxon>Cyphellophoraceae</taxon>
        <taxon>Cyphellophora</taxon>
    </lineage>
</organism>
<evidence type="ECO:0000256" key="2">
    <source>
        <dbReference type="SAM" id="MobiDB-lite"/>
    </source>
</evidence>
<dbReference type="Proteomes" id="UP000038010">
    <property type="component" value="Unassembled WGS sequence"/>
</dbReference>
<keyword evidence="4" id="KW-1185">Reference proteome</keyword>
<feature type="compositionally biased region" description="Low complexity" evidence="2">
    <location>
        <begin position="426"/>
        <end position="444"/>
    </location>
</feature>
<dbReference type="GO" id="GO:0005737">
    <property type="term" value="C:cytoplasm"/>
    <property type="evidence" value="ECO:0007669"/>
    <property type="project" value="TreeGrafter"/>
</dbReference>
<feature type="region of interest" description="Disordered" evidence="2">
    <location>
        <begin position="237"/>
        <end position="267"/>
    </location>
</feature>
<accession>A0A0N1H7N6</accession>
<dbReference type="VEuPathDB" id="FungiDB:AB675_5908"/>
<protein>
    <recommendedName>
        <fullName evidence="5">Serine/threonine-protein phosphatase 4 regulatory subunit 2</fullName>
    </recommendedName>
</protein>
<dbReference type="RefSeq" id="XP_017998726.1">
    <property type="nucleotide sequence ID" value="XM_018146157.1"/>
</dbReference>
<dbReference type="OrthoDB" id="341898at2759"/>
<feature type="region of interest" description="Disordered" evidence="2">
    <location>
        <begin position="361"/>
        <end position="477"/>
    </location>
</feature>
<feature type="compositionally biased region" description="Polar residues" evidence="2">
    <location>
        <begin position="59"/>
        <end position="77"/>
    </location>
</feature>
<dbReference type="GO" id="GO:0005634">
    <property type="term" value="C:nucleus"/>
    <property type="evidence" value="ECO:0007669"/>
    <property type="project" value="TreeGrafter"/>
</dbReference>
<dbReference type="GO" id="GO:0030289">
    <property type="term" value="C:protein phosphatase 4 complex"/>
    <property type="evidence" value="ECO:0007669"/>
    <property type="project" value="InterPro"/>
</dbReference>
<evidence type="ECO:0000256" key="1">
    <source>
        <dbReference type="ARBA" id="ARBA00009207"/>
    </source>
</evidence>
<comment type="similarity">
    <text evidence="1">Belongs to the PPP4R2 family.</text>
</comment>
<name>A0A0N1H7N6_9EURO</name>
<evidence type="ECO:0008006" key="5">
    <source>
        <dbReference type="Google" id="ProtNLM"/>
    </source>
</evidence>
<dbReference type="STRING" id="1664694.A0A0N1H7N6"/>
<dbReference type="EMBL" id="LFJN01000017">
    <property type="protein sequence ID" value="KPI38763.1"/>
    <property type="molecule type" value="Genomic_DNA"/>
</dbReference>
<feature type="region of interest" description="Disordered" evidence="2">
    <location>
        <begin position="48"/>
        <end position="112"/>
    </location>
</feature>
<proteinExistence type="inferred from homology"/>
<dbReference type="InterPro" id="IPR015267">
    <property type="entry name" value="PPP4R2"/>
</dbReference>